<evidence type="ECO:0000313" key="2">
    <source>
        <dbReference type="EMBL" id="KAL0102187.1"/>
    </source>
</evidence>
<accession>A0AAW2EK47</accession>
<dbReference type="Proteomes" id="UP001430953">
    <property type="component" value="Unassembled WGS sequence"/>
</dbReference>
<dbReference type="EMBL" id="JADYXP020000023">
    <property type="protein sequence ID" value="KAL0102187.1"/>
    <property type="molecule type" value="Genomic_DNA"/>
</dbReference>
<reference evidence="2 3" key="1">
    <citation type="submission" date="2023-03" db="EMBL/GenBank/DDBJ databases">
        <title>High recombination rates correlate with genetic variation in Cardiocondyla obscurior ants.</title>
        <authorList>
            <person name="Errbii M."/>
        </authorList>
    </citation>
    <scope>NUCLEOTIDE SEQUENCE [LARGE SCALE GENOMIC DNA]</scope>
    <source>
        <strain evidence="2">Alpha-2009</strain>
        <tissue evidence="2">Whole body</tissue>
    </source>
</reference>
<gene>
    <name evidence="2" type="ORF">PUN28_018611</name>
</gene>
<keyword evidence="3" id="KW-1185">Reference proteome</keyword>
<feature type="region of interest" description="Disordered" evidence="1">
    <location>
        <begin position="1"/>
        <end position="40"/>
    </location>
</feature>
<protein>
    <submittedName>
        <fullName evidence="2">Uncharacterized protein</fullName>
    </submittedName>
</protein>
<sequence>MKSCRGENENGGAAAREFRSPRRSGWAGLTLQHKEENRRL</sequence>
<evidence type="ECO:0000313" key="3">
    <source>
        <dbReference type="Proteomes" id="UP001430953"/>
    </source>
</evidence>
<proteinExistence type="predicted"/>
<evidence type="ECO:0000256" key="1">
    <source>
        <dbReference type="SAM" id="MobiDB-lite"/>
    </source>
</evidence>
<organism evidence="2 3">
    <name type="scientific">Cardiocondyla obscurior</name>
    <dbReference type="NCBI Taxonomy" id="286306"/>
    <lineage>
        <taxon>Eukaryota</taxon>
        <taxon>Metazoa</taxon>
        <taxon>Ecdysozoa</taxon>
        <taxon>Arthropoda</taxon>
        <taxon>Hexapoda</taxon>
        <taxon>Insecta</taxon>
        <taxon>Pterygota</taxon>
        <taxon>Neoptera</taxon>
        <taxon>Endopterygota</taxon>
        <taxon>Hymenoptera</taxon>
        <taxon>Apocrita</taxon>
        <taxon>Aculeata</taxon>
        <taxon>Formicoidea</taxon>
        <taxon>Formicidae</taxon>
        <taxon>Myrmicinae</taxon>
        <taxon>Cardiocondyla</taxon>
    </lineage>
</organism>
<comment type="caution">
    <text evidence="2">The sequence shown here is derived from an EMBL/GenBank/DDBJ whole genome shotgun (WGS) entry which is preliminary data.</text>
</comment>
<dbReference type="AlphaFoldDB" id="A0AAW2EK47"/>
<name>A0AAW2EK47_9HYME</name>